<dbReference type="RefSeq" id="WP_150045441.1">
    <property type="nucleotide sequence ID" value="NZ_OW485601.1"/>
</dbReference>
<feature type="domain" description="DNA/pantothenate metabolism flavoprotein C-terminal" evidence="6">
    <location>
        <begin position="197"/>
        <end position="408"/>
    </location>
</feature>
<evidence type="ECO:0000256" key="3">
    <source>
        <dbReference type="HAMAP-Rule" id="MF_02225"/>
    </source>
</evidence>
<feature type="region of interest" description="Phosphopantothenoylcysteine decarboxylase" evidence="3">
    <location>
        <begin position="1"/>
        <end position="201"/>
    </location>
</feature>
<keyword evidence="3" id="KW-0479">Metal-binding</keyword>
<comment type="similarity">
    <text evidence="3 4">In the N-terminal section; belongs to the HFCD (homo-oligomeric flavin containing Cys decarboxylase) superfamily.</text>
</comment>
<evidence type="ECO:0000256" key="2">
    <source>
        <dbReference type="ARBA" id="ARBA00023239"/>
    </source>
</evidence>
<feature type="binding site" evidence="3">
    <location>
        <position position="355"/>
    </location>
    <ligand>
        <name>CTP</name>
        <dbReference type="ChEBI" id="CHEBI:37563"/>
    </ligand>
</feature>
<comment type="pathway">
    <text evidence="3 4">Cofactor biosynthesis; coenzyme A biosynthesis; CoA from (R)-pantothenate: step 2/5.</text>
</comment>
<feature type="binding site" evidence="3">
    <location>
        <position position="289"/>
    </location>
    <ligand>
        <name>CTP</name>
        <dbReference type="ChEBI" id="CHEBI:37563"/>
    </ligand>
</feature>
<comment type="catalytic activity">
    <reaction evidence="3 4">
        <text>N-[(R)-4-phosphopantothenoyl]-L-cysteine + H(+) = (R)-4'-phosphopantetheine + CO2</text>
        <dbReference type="Rhea" id="RHEA:16793"/>
        <dbReference type="ChEBI" id="CHEBI:15378"/>
        <dbReference type="ChEBI" id="CHEBI:16526"/>
        <dbReference type="ChEBI" id="CHEBI:59458"/>
        <dbReference type="ChEBI" id="CHEBI:61723"/>
        <dbReference type="EC" id="4.1.1.36"/>
    </reaction>
</comment>
<keyword evidence="3 4" id="KW-0436">Ligase</keyword>
<feature type="binding site" evidence="3">
    <location>
        <position position="351"/>
    </location>
    <ligand>
        <name>CTP</name>
        <dbReference type="ChEBI" id="CHEBI:37563"/>
    </ligand>
</feature>
<keyword evidence="3 4" id="KW-0285">Flavoprotein</keyword>
<comment type="similarity">
    <text evidence="3 4">In the C-terminal section; belongs to the PPC synthetase family.</text>
</comment>
<organism evidence="7 8">
    <name type="scientific">Rhodovastum atsumiense</name>
    <dbReference type="NCBI Taxonomy" id="504468"/>
    <lineage>
        <taxon>Bacteria</taxon>
        <taxon>Pseudomonadati</taxon>
        <taxon>Pseudomonadota</taxon>
        <taxon>Alphaproteobacteria</taxon>
        <taxon>Acetobacterales</taxon>
        <taxon>Acetobacteraceae</taxon>
        <taxon>Rhodovastum</taxon>
    </lineage>
</organism>
<dbReference type="InterPro" id="IPR007085">
    <property type="entry name" value="DNA/pantothenate-metab_flavo_C"/>
</dbReference>
<dbReference type="InterPro" id="IPR003382">
    <property type="entry name" value="Flavoprotein"/>
</dbReference>
<evidence type="ECO:0000259" key="5">
    <source>
        <dbReference type="Pfam" id="PF02441"/>
    </source>
</evidence>
<feature type="binding site" evidence="3">
    <location>
        <begin position="317"/>
        <end position="320"/>
    </location>
    <ligand>
        <name>CTP</name>
        <dbReference type="ChEBI" id="CHEBI:37563"/>
    </ligand>
</feature>
<dbReference type="SUPFAM" id="SSF102645">
    <property type="entry name" value="CoaB-like"/>
    <property type="match status" value="1"/>
</dbReference>
<evidence type="ECO:0000313" key="8">
    <source>
        <dbReference type="Proteomes" id="UP000325255"/>
    </source>
</evidence>
<evidence type="ECO:0000256" key="1">
    <source>
        <dbReference type="ARBA" id="ARBA00022793"/>
    </source>
</evidence>
<dbReference type="Pfam" id="PF04127">
    <property type="entry name" value="DFP"/>
    <property type="match status" value="1"/>
</dbReference>
<keyword evidence="3 4" id="KW-0288">FMN</keyword>
<gene>
    <name evidence="3 7" type="primary">coaBC</name>
    <name evidence="7" type="ORF">F1189_29430</name>
</gene>
<comment type="caution">
    <text evidence="3">Lacks conserved residue(s) required for the propagation of feature annotation.</text>
</comment>
<dbReference type="Proteomes" id="UP000325255">
    <property type="component" value="Unassembled WGS sequence"/>
</dbReference>
<dbReference type="SUPFAM" id="SSF52507">
    <property type="entry name" value="Homo-oligomeric flavin-containing Cys decarboxylases, HFCD"/>
    <property type="match status" value="1"/>
</dbReference>
<dbReference type="GO" id="GO:0071513">
    <property type="term" value="C:phosphopantothenoylcysteine decarboxylase complex"/>
    <property type="evidence" value="ECO:0007669"/>
    <property type="project" value="TreeGrafter"/>
</dbReference>
<reference evidence="7 8" key="1">
    <citation type="submission" date="2019-09" db="EMBL/GenBank/DDBJ databases">
        <title>Genome sequence of Rhodovastum atsumiense, a diverse member of the Acetobacteraceae family of non-sulfur purple photosynthetic bacteria.</title>
        <authorList>
            <person name="Meyer T."/>
            <person name="Kyndt J."/>
        </authorList>
    </citation>
    <scope>NUCLEOTIDE SEQUENCE [LARGE SCALE GENOMIC DNA]</scope>
    <source>
        <strain evidence="7 8">DSM 21279</strain>
    </source>
</reference>
<evidence type="ECO:0000256" key="4">
    <source>
        <dbReference type="RuleBase" id="RU364078"/>
    </source>
</evidence>
<comment type="function">
    <text evidence="3">Catalyzes two sequential steps in the biosynthesis of coenzyme A. In the first step cysteine is conjugated to 4'-phosphopantothenate to form 4-phosphopantothenoylcysteine. In the second step the latter compound is decarboxylated to form 4'-phosphopantotheine.</text>
</comment>
<keyword evidence="3" id="KW-0460">Magnesium</keyword>
<keyword evidence="3" id="KW-0511">Multifunctional enzyme</keyword>
<dbReference type="InterPro" id="IPR005252">
    <property type="entry name" value="CoaBC"/>
</dbReference>
<proteinExistence type="inferred from homology"/>
<comment type="function">
    <text evidence="4">Catalyzes two steps in the biosynthesis of coenzyme A. In the first step cysteine is conjugated to 4'-phosphopantothenate to form 4-phosphopantothenoylcysteine, in the latter compound is decarboxylated to form 4'-phosphopantotheine.</text>
</comment>
<dbReference type="GO" id="GO:0004632">
    <property type="term" value="F:phosphopantothenate--cysteine ligase activity"/>
    <property type="evidence" value="ECO:0007669"/>
    <property type="project" value="UniProtKB-UniRule"/>
</dbReference>
<dbReference type="UniPathway" id="UPA00241">
    <property type="reaction ID" value="UER00353"/>
</dbReference>
<comment type="cofactor">
    <cofactor evidence="3">
        <name>Mg(2+)</name>
        <dbReference type="ChEBI" id="CHEBI:18420"/>
    </cofactor>
</comment>
<accession>A0A5M6IKC0</accession>
<feature type="domain" description="Flavoprotein" evidence="5">
    <location>
        <begin position="6"/>
        <end position="175"/>
    </location>
</feature>
<dbReference type="EC" id="4.1.1.36" evidence="3"/>
<evidence type="ECO:0000313" key="7">
    <source>
        <dbReference type="EMBL" id="KAA5608367.1"/>
    </source>
</evidence>
<keyword evidence="2 3" id="KW-0456">Lyase</keyword>
<feature type="binding site" evidence="3">
    <location>
        <position position="299"/>
    </location>
    <ligand>
        <name>CTP</name>
        <dbReference type="ChEBI" id="CHEBI:37563"/>
    </ligand>
</feature>
<feature type="active site" description="Proton donor" evidence="3">
    <location>
        <position position="157"/>
    </location>
</feature>
<feature type="binding site" evidence="3">
    <location>
        <position position="337"/>
    </location>
    <ligand>
        <name>CTP</name>
        <dbReference type="ChEBI" id="CHEBI:37563"/>
    </ligand>
</feature>
<comment type="caution">
    <text evidence="7">The sequence shown here is derived from an EMBL/GenBank/DDBJ whole genome shotgun (WGS) entry which is preliminary data.</text>
</comment>
<comment type="pathway">
    <text evidence="3 4">Cofactor biosynthesis; coenzyme A biosynthesis; CoA from (R)-pantothenate: step 3/5.</text>
</comment>
<dbReference type="EMBL" id="VWPK01000087">
    <property type="protein sequence ID" value="KAA5608367.1"/>
    <property type="molecule type" value="Genomic_DNA"/>
</dbReference>
<dbReference type="EC" id="6.3.2.5" evidence="3"/>
<sequence>MPAGRRILLIVTGGIAAFKIPELIRLLRREDHAVRCVLTAGGAQFVTPLTLQALSEDRVYTDLFSLTDESEMGHIQLSRSADLVVVAPATADILARMAAGIANDLATTLLLATDKPVLVAPAMNVRMWLHAATVANMATLRARGVHVVGPDEGVMACNEVGPGRMSEPPAILQAIDALLAPRPAPVVAPEQGAAPSLAGRHVLVTSGPTHEPIDPVRYIANRSSGRQGHAIAAALAGLGARVTLVSGPVALPDPAGVTVRHVETAQQMLAACQTALPADAAVFAAAVADWRVAHEAALKLKKKPGGTPPELALVPNPDILAAIAAPGPQRPRLVIGFAAETHEILMHAEGKRQRKNADWIVANDVRPESGIMGGTENQVQLVTAAGVEAWPRLDKDAVAQRLAARIATALAAQATGAGD</sequence>
<dbReference type="Pfam" id="PF02441">
    <property type="entry name" value="Flavoprotein"/>
    <property type="match status" value="1"/>
</dbReference>
<dbReference type="GO" id="GO:0004633">
    <property type="term" value="F:phosphopantothenoylcysteine decarboxylase activity"/>
    <property type="evidence" value="ECO:0007669"/>
    <property type="project" value="UniProtKB-UniRule"/>
</dbReference>
<dbReference type="PANTHER" id="PTHR14359">
    <property type="entry name" value="HOMO-OLIGOMERIC FLAVIN CONTAINING CYS DECARBOXYLASE FAMILY"/>
    <property type="match status" value="1"/>
</dbReference>
<dbReference type="HAMAP" id="MF_02225">
    <property type="entry name" value="CoaBC"/>
    <property type="match status" value="1"/>
</dbReference>
<dbReference type="NCBIfam" id="TIGR00521">
    <property type="entry name" value="coaBC_dfp"/>
    <property type="match status" value="1"/>
</dbReference>
<dbReference type="Gene3D" id="3.40.50.1950">
    <property type="entry name" value="Flavin prenyltransferase-like"/>
    <property type="match status" value="1"/>
</dbReference>
<evidence type="ECO:0000259" key="6">
    <source>
        <dbReference type="Pfam" id="PF04127"/>
    </source>
</evidence>
<name>A0A5M6IKC0_9PROT</name>
<feature type="region of interest" description="Phosphopantothenate--cysteine ligase" evidence="3">
    <location>
        <begin position="202"/>
        <end position="419"/>
    </location>
</feature>
<dbReference type="InterPro" id="IPR035929">
    <property type="entry name" value="CoaB-like_sf"/>
</dbReference>
<dbReference type="GO" id="GO:0010181">
    <property type="term" value="F:FMN binding"/>
    <property type="evidence" value="ECO:0007669"/>
    <property type="project" value="UniProtKB-UniRule"/>
</dbReference>
<comment type="cofactor">
    <cofactor evidence="3">
        <name>FMN</name>
        <dbReference type="ChEBI" id="CHEBI:58210"/>
    </cofactor>
    <text evidence="3">Binds 1 FMN per subunit.</text>
</comment>
<dbReference type="GO" id="GO:0015941">
    <property type="term" value="P:pantothenate catabolic process"/>
    <property type="evidence" value="ECO:0007669"/>
    <property type="project" value="InterPro"/>
</dbReference>
<dbReference type="OrthoDB" id="9802554at2"/>
<dbReference type="InterPro" id="IPR036551">
    <property type="entry name" value="Flavin_trans-like"/>
</dbReference>
<dbReference type="PANTHER" id="PTHR14359:SF6">
    <property type="entry name" value="PHOSPHOPANTOTHENOYLCYSTEINE DECARBOXYLASE"/>
    <property type="match status" value="1"/>
</dbReference>
<comment type="catalytic activity">
    <reaction evidence="3 4">
        <text>(R)-4'-phosphopantothenate + L-cysteine + CTP = N-[(R)-4-phosphopantothenoyl]-L-cysteine + CMP + diphosphate + H(+)</text>
        <dbReference type="Rhea" id="RHEA:19397"/>
        <dbReference type="ChEBI" id="CHEBI:10986"/>
        <dbReference type="ChEBI" id="CHEBI:15378"/>
        <dbReference type="ChEBI" id="CHEBI:33019"/>
        <dbReference type="ChEBI" id="CHEBI:35235"/>
        <dbReference type="ChEBI" id="CHEBI:37563"/>
        <dbReference type="ChEBI" id="CHEBI:59458"/>
        <dbReference type="ChEBI" id="CHEBI:60377"/>
        <dbReference type="EC" id="6.3.2.5"/>
    </reaction>
</comment>
<protein>
    <recommendedName>
        <fullName evidence="3">Coenzyme A biosynthesis bifunctional protein CoaBC</fullName>
    </recommendedName>
    <alternativeName>
        <fullName evidence="3">DNA/pantothenate metabolism flavoprotein</fullName>
    </alternativeName>
    <alternativeName>
        <fullName evidence="3">Phosphopantothenoylcysteine synthetase/decarboxylase</fullName>
        <shortName evidence="3">PPCS-PPCDC</shortName>
    </alternativeName>
    <domain>
        <recommendedName>
            <fullName evidence="3">Phosphopantothenoylcysteine decarboxylase</fullName>
            <shortName evidence="3">PPC decarboxylase</shortName>
            <shortName evidence="3">PPC-DC</shortName>
            <ecNumber evidence="3">4.1.1.36</ecNumber>
        </recommendedName>
        <alternativeName>
            <fullName evidence="3">CoaC</fullName>
        </alternativeName>
    </domain>
    <domain>
        <recommendedName>
            <fullName evidence="3">Phosphopantothenate--cysteine ligase</fullName>
            <ecNumber evidence="3">6.3.2.5</ecNumber>
        </recommendedName>
        <alternativeName>
            <fullName evidence="3">CoaB</fullName>
        </alternativeName>
        <alternativeName>
            <fullName evidence="3">Phosphopantothenoylcysteine synthetase</fullName>
            <shortName evidence="3">PPC synthetase</shortName>
            <shortName evidence="3">PPC-S</shortName>
        </alternativeName>
    </domain>
</protein>
<dbReference type="Gene3D" id="3.40.50.10300">
    <property type="entry name" value="CoaB-like"/>
    <property type="match status" value="1"/>
</dbReference>
<dbReference type="GO" id="GO:0046872">
    <property type="term" value="F:metal ion binding"/>
    <property type="evidence" value="ECO:0007669"/>
    <property type="project" value="UniProtKB-KW"/>
</dbReference>
<keyword evidence="1 3" id="KW-0210">Decarboxylase</keyword>
<dbReference type="GO" id="GO:0015937">
    <property type="term" value="P:coenzyme A biosynthetic process"/>
    <property type="evidence" value="ECO:0007669"/>
    <property type="project" value="UniProtKB-UniRule"/>
</dbReference>
<dbReference type="AlphaFoldDB" id="A0A5M6IKC0"/>
<keyword evidence="8" id="KW-1185">Reference proteome</keyword>